<reference evidence="2" key="1">
    <citation type="journal article" date="2019" name="Int. J. Syst. Evol. Microbiol.">
        <title>The Global Catalogue of Microorganisms (GCM) 10K type strain sequencing project: providing services to taxonomists for standard genome sequencing and annotation.</title>
        <authorList>
            <consortium name="The Broad Institute Genomics Platform"/>
            <consortium name="The Broad Institute Genome Sequencing Center for Infectious Disease"/>
            <person name="Wu L."/>
            <person name="Ma J."/>
        </authorList>
    </citation>
    <scope>NUCLEOTIDE SEQUENCE [LARGE SCALE GENOMIC DNA]</scope>
    <source>
        <strain evidence="2">JCM 17386</strain>
    </source>
</reference>
<organism evidence="1 2">
    <name type="scientific">Flavobacterium chungbukense</name>
    <dbReference type="NCBI Taxonomy" id="877464"/>
    <lineage>
        <taxon>Bacteria</taxon>
        <taxon>Pseudomonadati</taxon>
        <taxon>Bacteroidota</taxon>
        <taxon>Flavobacteriia</taxon>
        <taxon>Flavobacteriales</taxon>
        <taxon>Flavobacteriaceae</taxon>
        <taxon>Flavobacterium</taxon>
    </lineage>
</organism>
<evidence type="ECO:0000313" key="1">
    <source>
        <dbReference type="EMBL" id="GAA4126224.1"/>
    </source>
</evidence>
<evidence type="ECO:0000313" key="2">
    <source>
        <dbReference type="Proteomes" id="UP001501333"/>
    </source>
</evidence>
<dbReference type="RefSeq" id="WP_229352879.1">
    <property type="nucleotide sequence ID" value="NZ_BAABAO010000003.1"/>
</dbReference>
<dbReference type="EMBL" id="BAABAO010000003">
    <property type="protein sequence ID" value="GAA4126224.1"/>
    <property type="molecule type" value="Genomic_DNA"/>
</dbReference>
<dbReference type="Proteomes" id="UP001501333">
    <property type="component" value="Unassembled WGS sequence"/>
</dbReference>
<comment type="caution">
    <text evidence="1">The sequence shown here is derived from an EMBL/GenBank/DDBJ whole genome shotgun (WGS) entry which is preliminary data.</text>
</comment>
<keyword evidence="2" id="KW-1185">Reference proteome</keyword>
<name>A0ABP7XVE5_9FLAO</name>
<protein>
    <submittedName>
        <fullName evidence="1">Uncharacterized protein</fullName>
    </submittedName>
</protein>
<gene>
    <name evidence="1" type="ORF">GCM10022250_12770</name>
</gene>
<sequence>MTEADKKIHLENLLFKIDNLYISESSIRNLSNLIRDEQRREINSKNISKLYSNNLSQTIEKNLEDLEKNASKPKIRIELFKDCVSNFKQDINRELSDLKYR</sequence>
<proteinExistence type="predicted"/>
<accession>A0ABP7XVE5</accession>